<comment type="caution">
    <text evidence="2">The sequence shown here is derived from an EMBL/GenBank/DDBJ whole genome shotgun (WGS) entry which is preliminary data.</text>
</comment>
<feature type="domain" description="Reverse transcriptase zinc-binding" evidence="1">
    <location>
        <begin position="42"/>
        <end position="107"/>
    </location>
</feature>
<dbReference type="AlphaFoldDB" id="A0AAD9WZC5"/>
<dbReference type="Pfam" id="PF13966">
    <property type="entry name" value="zf-RVT"/>
    <property type="match status" value="1"/>
</dbReference>
<evidence type="ECO:0000313" key="2">
    <source>
        <dbReference type="EMBL" id="KAK2649469.1"/>
    </source>
</evidence>
<sequence>MNPAPDSIMWHYDKLGTYSVRSGYHLGSVIASSPGTSVFNSLESWWNYFWQLKIPLKVKIFLWKACNNWIPSNLNSTYRRVSIANSCLVCYTWLKSTLHALWCCHSLKMTQWICPFMDKVKVNVDAALATSHGVVGIGIIVRDSQGQVLGASA</sequence>
<organism evidence="2 3">
    <name type="scientific">Dipteronia dyeriana</name>
    <dbReference type="NCBI Taxonomy" id="168575"/>
    <lineage>
        <taxon>Eukaryota</taxon>
        <taxon>Viridiplantae</taxon>
        <taxon>Streptophyta</taxon>
        <taxon>Embryophyta</taxon>
        <taxon>Tracheophyta</taxon>
        <taxon>Spermatophyta</taxon>
        <taxon>Magnoliopsida</taxon>
        <taxon>eudicotyledons</taxon>
        <taxon>Gunneridae</taxon>
        <taxon>Pentapetalae</taxon>
        <taxon>rosids</taxon>
        <taxon>malvids</taxon>
        <taxon>Sapindales</taxon>
        <taxon>Sapindaceae</taxon>
        <taxon>Hippocastanoideae</taxon>
        <taxon>Acereae</taxon>
        <taxon>Dipteronia</taxon>
    </lineage>
</organism>
<evidence type="ECO:0000259" key="1">
    <source>
        <dbReference type="Pfam" id="PF13966"/>
    </source>
</evidence>
<dbReference type="Proteomes" id="UP001280121">
    <property type="component" value="Unassembled WGS sequence"/>
</dbReference>
<name>A0AAD9WZC5_9ROSI</name>
<proteinExistence type="predicted"/>
<dbReference type="EMBL" id="JANJYI010000005">
    <property type="protein sequence ID" value="KAK2649469.1"/>
    <property type="molecule type" value="Genomic_DNA"/>
</dbReference>
<keyword evidence="3" id="KW-1185">Reference proteome</keyword>
<gene>
    <name evidence="2" type="ORF">Ddye_016958</name>
</gene>
<dbReference type="InterPro" id="IPR026960">
    <property type="entry name" value="RVT-Znf"/>
</dbReference>
<protein>
    <recommendedName>
        <fullName evidence="1">Reverse transcriptase zinc-binding domain-containing protein</fullName>
    </recommendedName>
</protein>
<reference evidence="2" key="1">
    <citation type="journal article" date="2023" name="Plant J.">
        <title>Genome sequences and population genomics provide insights into the demographic history, inbreeding, and mutation load of two 'living fossil' tree species of Dipteronia.</title>
        <authorList>
            <person name="Feng Y."/>
            <person name="Comes H.P."/>
            <person name="Chen J."/>
            <person name="Zhu S."/>
            <person name="Lu R."/>
            <person name="Zhang X."/>
            <person name="Li P."/>
            <person name="Qiu J."/>
            <person name="Olsen K.M."/>
            <person name="Qiu Y."/>
        </authorList>
    </citation>
    <scope>NUCLEOTIDE SEQUENCE</scope>
    <source>
        <strain evidence="2">KIB01</strain>
    </source>
</reference>
<accession>A0AAD9WZC5</accession>
<evidence type="ECO:0000313" key="3">
    <source>
        <dbReference type="Proteomes" id="UP001280121"/>
    </source>
</evidence>